<feature type="transmembrane region" description="Helical" evidence="1">
    <location>
        <begin position="338"/>
        <end position="355"/>
    </location>
</feature>
<proteinExistence type="predicted"/>
<feature type="transmembrane region" description="Helical" evidence="1">
    <location>
        <begin position="390"/>
        <end position="411"/>
    </location>
</feature>
<dbReference type="Pfam" id="PF00873">
    <property type="entry name" value="ACR_tran"/>
    <property type="match status" value="2"/>
</dbReference>
<dbReference type="Proteomes" id="UP000255233">
    <property type="component" value="Unassembled WGS sequence"/>
</dbReference>
<feature type="transmembrane region" description="Helical" evidence="1">
    <location>
        <begin position="520"/>
        <end position="537"/>
    </location>
</feature>
<dbReference type="AlphaFoldDB" id="A0A379MN63"/>
<reference evidence="2 3" key="1">
    <citation type="submission" date="2018-06" db="EMBL/GenBank/DDBJ databases">
        <authorList>
            <consortium name="Pathogen Informatics"/>
            <person name="Doyle S."/>
        </authorList>
    </citation>
    <scope>NUCLEOTIDE SEQUENCE [LARGE SCALE GENOMIC DNA]</scope>
    <source>
        <strain evidence="2 3">NCTC11190</strain>
    </source>
</reference>
<sequence length="1055" mass="118278">MSRQPHNSAFRVILVMATLMLIGAAMIPLLNIQYSPGIRQKQITVWFNWPGASARVVEQEATSKIEGALAAISGIQEMYSASYKDGGSVSLAFKKEANMDAVRFDISSRIRQLYPSLPEGVSYPSLSTGMDGESASPVLTYTINADLPTWQIEQYVEKNIAGPLSRVEGVNTVSVAGATPREWVVTFDPNRCAPLGIAGSDIVAAFNTRNRNDQLGLGMMPQNGSDTLRQIRIGLKQAPLPPGEWDRMAVKSVGGRIVRLGDIATVEHRQKLPETYYRINGLNNINLTVYAEKHVNTLVLTDILKEKVGQIRTGLPPGYSITLADDTSVYIRGELSKIYWRTGLSILILLLFVFLTSRSWRYLWMIVLTLGCNVLVAFIFYNLFGLEIHLYSLAGITVSLGMIIDTSIIMIDHYGRFRNRRVFLAIMGALLTTIGALSIVLFLPESQRENLVDFCAVIVINLVVSMFISVLFIPALLDKCPVYAGAKSGRKRFRTRAKRRVARFTALYARFLRRSRRLKWVYIVVAVLGFGLPVQMLPAKIEHKNAPERDSTVWVRAYNATIGSDFYQQKAKTYVEAALGGALRLFAKDVYSSDFYNDPERTKVIINASLPEGCTVHQLNETMRDMENFLSGFDEIDMFRTSITAYDNGQITVTFKPEAEKTGFAFRLKDLATTKAISLGGADWGIYGVGQAFNNSLNSGWKSNQIVLRGYNYEQLYRYAEELVDSISVNPRVSEPEIMGRISYRGGDNRTEFYLDLNFDRFALYGLSPSEYYRTLSQQVYRSSLPSFYNDGQMEQAVLVSSEADRFDAWHMRNDILAVGDRDVKLSELGTLVKRKSGNNIYKYNQQYSLIVAFDFVGSYELASRFTERHVERLKAELPVGYSVVNNRGGGWWGDSGGSPYWLLVLVIAIIYFICSVLFESLRQPLVIIVMIPISFIGVFLTFYLFELKFDQGGFASFVLLSGLVVNAGIYLINDYNIFRRGGVAPGLGTYLRAYNRKIVPIMLTVLSTVLGLVPFVVISREPFWFSFAAGAMGGMLFSIVAILFFLPVFLPMKR</sequence>
<dbReference type="SUPFAM" id="SSF82866">
    <property type="entry name" value="Multidrug efflux transporter AcrB transmembrane domain"/>
    <property type="match status" value="2"/>
</dbReference>
<keyword evidence="1" id="KW-0812">Transmembrane</keyword>
<protein>
    <submittedName>
        <fullName evidence="2">Multidrug resistance protein MdtF</fullName>
    </submittedName>
</protein>
<dbReference type="GO" id="GO:0005886">
    <property type="term" value="C:plasma membrane"/>
    <property type="evidence" value="ECO:0007669"/>
    <property type="project" value="TreeGrafter"/>
</dbReference>
<keyword evidence="1" id="KW-1133">Transmembrane helix</keyword>
<dbReference type="SUPFAM" id="SSF82693">
    <property type="entry name" value="Multidrug efflux transporter AcrB pore domain, PN1, PN2, PC1 and PC2 subdomains"/>
    <property type="match status" value="1"/>
</dbReference>
<dbReference type="RefSeq" id="WP_027290824.1">
    <property type="nucleotide sequence ID" value="NZ_UGVL01000001.1"/>
</dbReference>
<feature type="transmembrane region" description="Helical" evidence="1">
    <location>
        <begin position="1025"/>
        <end position="1051"/>
    </location>
</feature>
<dbReference type="Gene3D" id="3.30.2090.10">
    <property type="entry name" value="Multidrug efflux transporter AcrB TolC docking domain, DN and DC subdomains"/>
    <property type="match status" value="2"/>
</dbReference>
<evidence type="ECO:0000256" key="1">
    <source>
        <dbReference type="SAM" id="Phobius"/>
    </source>
</evidence>
<dbReference type="InterPro" id="IPR001036">
    <property type="entry name" value="Acrflvin-R"/>
</dbReference>
<name>A0A379MN63_9BACT</name>
<feature type="transmembrane region" description="Helical" evidence="1">
    <location>
        <begin position="952"/>
        <end position="973"/>
    </location>
</feature>
<dbReference type="Gene3D" id="3.30.70.1440">
    <property type="entry name" value="Multidrug efflux transporter AcrB pore domain"/>
    <property type="match status" value="1"/>
</dbReference>
<evidence type="ECO:0000313" key="2">
    <source>
        <dbReference type="EMBL" id="SUE33154.1"/>
    </source>
</evidence>
<dbReference type="SUPFAM" id="SSF82714">
    <property type="entry name" value="Multidrug efflux transporter AcrB TolC docking domain, DN and DC subdomains"/>
    <property type="match status" value="1"/>
</dbReference>
<feature type="transmembrane region" description="Helical" evidence="1">
    <location>
        <begin position="901"/>
        <end position="919"/>
    </location>
</feature>
<feature type="transmembrane region" description="Helical" evidence="1">
    <location>
        <begin position="926"/>
        <end position="946"/>
    </location>
</feature>
<dbReference type="EMBL" id="UGVL01000001">
    <property type="protein sequence ID" value="SUE33154.1"/>
    <property type="molecule type" value="Genomic_DNA"/>
</dbReference>
<dbReference type="GO" id="GO:0042910">
    <property type="term" value="F:xenobiotic transmembrane transporter activity"/>
    <property type="evidence" value="ECO:0007669"/>
    <property type="project" value="TreeGrafter"/>
</dbReference>
<organism evidence="2 3">
    <name type="scientific">Rikenella microfusus</name>
    <dbReference type="NCBI Taxonomy" id="28139"/>
    <lineage>
        <taxon>Bacteria</taxon>
        <taxon>Pseudomonadati</taxon>
        <taxon>Bacteroidota</taxon>
        <taxon>Bacteroidia</taxon>
        <taxon>Bacteroidales</taxon>
        <taxon>Rikenellaceae</taxon>
        <taxon>Rikenella</taxon>
    </lineage>
</organism>
<feature type="transmembrane region" description="Helical" evidence="1">
    <location>
        <begin position="456"/>
        <end position="477"/>
    </location>
</feature>
<dbReference type="STRING" id="880526.GCA_000427365_01091"/>
<feature type="transmembrane region" description="Helical" evidence="1">
    <location>
        <begin position="999"/>
        <end position="1019"/>
    </location>
</feature>
<dbReference type="Gene3D" id="3.30.70.1430">
    <property type="entry name" value="Multidrug efflux transporter AcrB pore domain"/>
    <property type="match status" value="2"/>
</dbReference>
<dbReference type="InterPro" id="IPR027463">
    <property type="entry name" value="AcrB_DN_DC_subdom"/>
</dbReference>
<dbReference type="OrthoDB" id="9758757at2"/>
<feature type="transmembrane region" description="Helical" evidence="1">
    <location>
        <begin position="12"/>
        <end position="30"/>
    </location>
</feature>
<dbReference type="Gene3D" id="3.30.70.1320">
    <property type="entry name" value="Multidrug efflux transporter AcrB pore domain like"/>
    <property type="match status" value="1"/>
</dbReference>
<dbReference type="Gene3D" id="1.20.1640.10">
    <property type="entry name" value="Multidrug efflux transporter AcrB transmembrane domain"/>
    <property type="match status" value="3"/>
</dbReference>
<dbReference type="PRINTS" id="PR00702">
    <property type="entry name" value="ACRIFLAVINRP"/>
</dbReference>
<feature type="transmembrane region" description="Helical" evidence="1">
    <location>
        <begin position="362"/>
        <end position="384"/>
    </location>
</feature>
<keyword evidence="1" id="KW-0472">Membrane</keyword>
<accession>A0A379MN63</accession>
<dbReference type="PANTHER" id="PTHR32063">
    <property type="match status" value="1"/>
</dbReference>
<gene>
    <name evidence="2" type="primary">mdtF</name>
    <name evidence="2" type="ORF">NCTC11190_00351</name>
</gene>
<feature type="transmembrane region" description="Helical" evidence="1">
    <location>
        <begin position="423"/>
        <end position="444"/>
    </location>
</feature>
<evidence type="ECO:0000313" key="3">
    <source>
        <dbReference type="Proteomes" id="UP000255233"/>
    </source>
</evidence>
<keyword evidence="3" id="KW-1185">Reference proteome</keyword>
<dbReference type="PANTHER" id="PTHR32063:SF0">
    <property type="entry name" value="SWARMING MOTILITY PROTEIN SWRC"/>
    <property type="match status" value="1"/>
</dbReference>